<gene>
    <name evidence="4" type="ORF">FHS41_002030</name>
</gene>
<organism evidence="4 5">
    <name type="scientific">Streptomyces violarus</name>
    <dbReference type="NCBI Taxonomy" id="67380"/>
    <lineage>
        <taxon>Bacteria</taxon>
        <taxon>Bacillati</taxon>
        <taxon>Actinomycetota</taxon>
        <taxon>Actinomycetes</taxon>
        <taxon>Kitasatosporales</taxon>
        <taxon>Streptomycetaceae</taxon>
        <taxon>Streptomyces</taxon>
    </lineage>
</organism>
<dbReference type="EMBL" id="JACHXE010000001">
    <property type="protein sequence ID" value="MBB3075561.1"/>
    <property type="molecule type" value="Genomic_DNA"/>
</dbReference>
<dbReference type="InterPro" id="IPR015330">
    <property type="entry name" value="DNA_primase/pol_bifunc_N"/>
</dbReference>
<reference evidence="4 5" key="1">
    <citation type="submission" date="2020-08" db="EMBL/GenBank/DDBJ databases">
        <title>Genomic Encyclopedia of Type Strains, Phase III (KMG-III): the genomes of soil and plant-associated and newly described type strains.</title>
        <authorList>
            <person name="Whitman W."/>
        </authorList>
    </citation>
    <scope>NUCLEOTIDE SEQUENCE [LARGE SCALE GENOMIC DNA]</scope>
    <source>
        <strain evidence="4 5">CECT 3237</strain>
    </source>
</reference>
<keyword evidence="5" id="KW-1185">Reference proteome</keyword>
<dbReference type="InterPro" id="IPR014820">
    <property type="entry name" value="PriCT_1"/>
</dbReference>
<keyword evidence="1" id="KW-0378">Hydrolase</keyword>
<dbReference type="PANTHER" id="PTHR35372:SF2">
    <property type="entry name" value="SF3 HELICASE DOMAIN-CONTAINING PROTEIN"/>
    <property type="match status" value="1"/>
</dbReference>
<dbReference type="Proteomes" id="UP000572907">
    <property type="component" value="Unassembled WGS sequence"/>
</dbReference>
<dbReference type="Pfam" id="PF09250">
    <property type="entry name" value="Prim-Pol"/>
    <property type="match status" value="1"/>
</dbReference>
<evidence type="ECO:0000313" key="5">
    <source>
        <dbReference type="Proteomes" id="UP000572907"/>
    </source>
</evidence>
<dbReference type="AlphaFoldDB" id="A0A7W4ZNF0"/>
<evidence type="ECO:0000259" key="3">
    <source>
        <dbReference type="SMART" id="SM00943"/>
    </source>
</evidence>
<sequence>MTSVHVTAAHVYAARGWRVIWAPPGIKRPVVTGWPELATTDHAVIADWWAEHPDANVCIATGRASALLVLDVDDKGGHGGSVTLAALERAHGDLPMTYTAGTGSGGVHHFFTWDGIDFDLGNSAGRLGDGLDTRGEGGQVVAPPSRVANAGHIMPYTTLVDMPPVAAPAWLIDRLRRPLRPVAPPPTSSQPGTRGAPAGRLRGLVQAVLDAAEGQRNDTLNWAAFKTAEMVLNGQITTEQATAALHAAALHTGLGDSEARRTIASALSAGGTR</sequence>
<feature type="domain" description="Primase C-terminal 1" evidence="2">
    <location>
        <begin position="205"/>
        <end position="272"/>
    </location>
</feature>
<dbReference type="SMART" id="SM00943">
    <property type="entry name" value="Prim-Pol"/>
    <property type="match status" value="1"/>
</dbReference>
<dbReference type="PANTHER" id="PTHR35372">
    <property type="entry name" value="ATP BINDING PROTEIN-RELATED"/>
    <property type="match status" value="1"/>
</dbReference>
<evidence type="ECO:0000256" key="1">
    <source>
        <dbReference type="ARBA" id="ARBA00022801"/>
    </source>
</evidence>
<feature type="domain" description="DNA primase/polymerase bifunctional N-terminal" evidence="3">
    <location>
        <begin position="9"/>
        <end position="171"/>
    </location>
</feature>
<dbReference type="SUPFAM" id="SSF56747">
    <property type="entry name" value="Prim-pol domain"/>
    <property type="match status" value="1"/>
</dbReference>
<comment type="caution">
    <text evidence="4">The sequence shown here is derived from an EMBL/GenBank/DDBJ whole genome shotgun (WGS) entry which is preliminary data.</text>
</comment>
<accession>A0A7W4ZNF0</accession>
<evidence type="ECO:0008006" key="6">
    <source>
        <dbReference type="Google" id="ProtNLM"/>
    </source>
</evidence>
<evidence type="ECO:0000313" key="4">
    <source>
        <dbReference type="EMBL" id="MBB3075561.1"/>
    </source>
</evidence>
<dbReference type="CDD" id="cd04859">
    <property type="entry name" value="Prim_Pol"/>
    <property type="match status" value="1"/>
</dbReference>
<dbReference type="SMART" id="SM00942">
    <property type="entry name" value="PriCT_1"/>
    <property type="match status" value="1"/>
</dbReference>
<dbReference type="InterPro" id="IPR051620">
    <property type="entry name" value="ORF904-like_C"/>
</dbReference>
<dbReference type="RefSeq" id="WP_184589824.1">
    <property type="nucleotide sequence ID" value="NZ_BMUP01000001.1"/>
</dbReference>
<dbReference type="GO" id="GO:0016787">
    <property type="term" value="F:hydrolase activity"/>
    <property type="evidence" value="ECO:0007669"/>
    <property type="project" value="UniProtKB-KW"/>
</dbReference>
<name>A0A7W4ZNF0_9ACTN</name>
<evidence type="ECO:0000259" key="2">
    <source>
        <dbReference type="SMART" id="SM00942"/>
    </source>
</evidence>
<proteinExistence type="predicted"/>
<protein>
    <recommendedName>
        <fullName evidence="6">DNA primase</fullName>
    </recommendedName>
</protein>